<dbReference type="PANTHER" id="PTHR44858">
    <property type="entry name" value="TETRATRICOPEPTIDE REPEAT PROTEIN 6"/>
    <property type="match status" value="1"/>
</dbReference>
<dbReference type="InterPro" id="IPR050498">
    <property type="entry name" value="Ycf3"/>
</dbReference>
<feature type="non-terminal residue" evidence="3">
    <location>
        <position position="1"/>
    </location>
</feature>
<dbReference type="SUPFAM" id="SSF48452">
    <property type="entry name" value="TPR-like"/>
    <property type="match status" value="1"/>
</dbReference>
<keyword evidence="2" id="KW-0802">TPR repeat</keyword>
<dbReference type="Proteomes" id="UP000035740">
    <property type="component" value="Unassembled WGS sequence"/>
</dbReference>
<accession>A0A0J8AXA0</accession>
<protein>
    <submittedName>
        <fullName evidence="3">Uncharacterized protein</fullName>
    </submittedName>
</protein>
<dbReference type="EMBL" id="KQ102548">
    <property type="protein sequence ID" value="KMS93459.1"/>
    <property type="molecule type" value="Genomic_DNA"/>
</dbReference>
<evidence type="ECO:0000313" key="3">
    <source>
        <dbReference type="EMBL" id="KMS93459.1"/>
    </source>
</evidence>
<dbReference type="InterPro" id="IPR011990">
    <property type="entry name" value="TPR-like_helical_dom_sf"/>
</dbReference>
<evidence type="ECO:0000256" key="2">
    <source>
        <dbReference type="ARBA" id="ARBA00022803"/>
    </source>
</evidence>
<dbReference type="Gramene" id="KMS93459">
    <property type="protein sequence ID" value="KMS93459"/>
    <property type="gene ID" value="BVRB_031270"/>
</dbReference>
<evidence type="ECO:0000256" key="1">
    <source>
        <dbReference type="ARBA" id="ARBA00022737"/>
    </source>
</evidence>
<organism evidence="3 4">
    <name type="scientific">Beta vulgaris subsp. vulgaris</name>
    <name type="common">Beet</name>
    <dbReference type="NCBI Taxonomy" id="3555"/>
    <lineage>
        <taxon>Eukaryota</taxon>
        <taxon>Viridiplantae</taxon>
        <taxon>Streptophyta</taxon>
        <taxon>Embryophyta</taxon>
        <taxon>Tracheophyta</taxon>
        <taxon>Spermatophyta</taxon>
        <taxon>Magnoliopsida</taxon>
        <taxon>eudicotyledons</taxon>
        <taxon>Gunneridae</taxon>
        <taxon>Pentapetalae</taxon>
        <taxon>Caryophyllales</taxon>
        <taxon>Chenopodiaceae</taxon>
        <taxon>Betoideae</taxon>
        <taxon>Beta</taxon>
    </lineage>
</organism>
<sequence length="195" mass="21437">YLNVKKLKEALDDANAAVELEPGNPLALAQLGVVHSAFGRHQRASRSCGQAISAVPPMGCPEPFLARAQVLLADDRPTESLIDANEAVERGGGIDAYLMRAKANISLELWDDAITDLTKSYRLNPDDCSVLMERAFCFEQLGNFELAIRDRAQALRIKGDCDEAITAFERESLHALKLRKNAAVCNQDWDSDHSL</sequence>
<dbReference type="PANTHER" id="PTHR44858:SF1">
    <property type="entry name" value="UDP-N-ACETYLGLUCOSAMINE--PEPTIDE N-ACETYLGLUCOSAMINYLTRANSFERASE SPINDLY-RELATED"/>
    <property type="match status" value="1"/>
</dbReference>
<proteinExistence type="predicted"/>
<keyword evidence="1" id="KW-0677">Repeat</keyword>
<dbReference type="AlphaFoldDB" id="A0A0J8AXA0"/>
<gene>
    <name evidence="3" type="ORF">BVRB_031270</name>
</gene>
<dbReference type="SMART" id="SM00028">
    <property type="entry name" value="TPR"/>
    <property type="match status" value="3"/>
</dbReference>
<keyword evidence="4" id="KW-1185">Reference proteome</keyword>
<evidence type="ECO:0000313" key="4">
    <source>
        <dbReference type="Proteomes" id="UP000035740"/>
    </source>
</evidence>
<name>A0A0J8AXA0_BETVV</name>
<dbReference type="InterPro" id="IPR019734">
    <property type="entry name" value="TPR_rpt"/>
</dbReference>
<dbReference type="Gene3D" id="1.25.40.10">
    <property type="entry name" value="Tetratricopeptide repeat domain"/>
    <property type="match status" value="2"/>
</dbReference>
<dbReference type="Pfam" id="PF13432">
    <property type="entry name" value="TPR_16"/>
    <property type="match status" value="1"/>
</dbReference>
<reference evidence="3 4" key="1">
    <citation type="journal article" date="2014" name="Nature">
        <title>The genome of the recently domesticated crop plant sugar beet (Beta vulgaris).</title>
        <authorList>
            <person name="Dohm J.C."/>
            <person name="Minoche A.E."/>
            <person name="Holtgrawe D."/>
            <person name="Capella-Gutierrez S."/>
            <person name="Zakrzewski F."/>
            <person name="Tafer H."/>
            <person name="Rupp O."/>
            <person name="Sorensen T.R."/>
            <person name="Stracke R."/>
            <person name="Reinhardt R."/>
            <person name="Goesmann A."/>
            <person name="Kraft T."/>
            <person name="Schulz B."/>
            <person name="Stadler P.F."/>
            <person name="Schmidt T."/>
            <person name="Gabaldon T."/>
            <person name="Lehrach H."/>
            <person name="Weisshaar B."/>
            <person name="Himmelbauer H."/>
        </authorList>
    </citation>
    <scope>NUCLEOTIDE SEQUENCE [LARGE SCALE GENOMIC DNA]</scope>
    <source>
        <tissue evidence="3">Taproot</tissue>
    </source>
</reference>
<dbReference type="OrthoDB" id="1658288at2759"/>